<dbReference type="GO" id="GO:0015035">
    <property type="term" value="F:protein-disulfide reductase activity"/>
    <property type="evidence" value="ECO:0007669"/>
    <property type="project" value="TreeGrafter"/>
</dbReference>
<evidence type="ECO:0000313" key="3">
    <source>
        <dbReference type="EMBL" id="WVN85459.1"/>
    </source>
</evidence>
<reference evidence="3" key="1">
    <citation type="submission" date="2016-06" db="EMBL/GenBank/DDBJ databases">
        <authorList>
            <person name="Cuomo C."/>
            <person name="Litvintseva A."/>
            <person name="Heitman J."/>
            <person name="Chen Y."/>
            <person name="Sun S."/>
            <person name="Springer D."/>
            <person name="Dromer F."/>
            <person name="Young S."/>
            <person name="Zeng Q."/>
            <person name="Chapman S."/>
            <person name="Gujja S."/>
            <person name="Saif S."/>
            <person name="Birren B."/>
        </authorList>
    </citation>
    <scope>NUCLEOTIDE SEQUENCE</scope>
    <source>
        <strain evidence="3">CBS 7841</strain>
    </source>
</reference>
<sequence length="385" mass="42223">MKAGTQAILVAALLPLSVYAGMYGQPVLHLDSKTFKSVMATEHAAIVAFVAPWCGHCKALGPEYTAAAQSLSPLIPFYAVDCDDQINRGLCAQHGVKGFPTIKGFPKAGKGGSRDYTGERKRGPLAEYSKGLVPDRVKKLRIQGAVQPVIQKFLEEEQYMPRLLLIHPSTPSIPFMWKVLAHRLSSRIHFGFIRDTSSHDVLASLGIYDPADSTKDGVRVVAWKEGAERSEFIEYDGILKFNSLLEWLQSFVSGSPLPTPDLQQSQKRKHTKTDASSSRAGNAGEDAASVRKAKLEEAERRDKARREKVVTDTILHDQVEASAEQEKQASPVEEAPDALPEQSAEEEQAQALRHDDAPKPDPIPEDVPVQEGEESKSSGVVHEEL</sequence>
<dbReference type="SUPFAM" id="SSF52833">
    <property type="entry name" value="Thioredoxin-like"/>
    <property type="match status" value="1"/>
</dbReference>
<dbReference type="GO" id="GO:0005788">
    <property type="term" value="C:endoplasmic reticulum lumen"/>
    <property type="evidence" value="ECO:0007669"/>
    <property type="project" value="TreeGrafter"/>
</dbReference>
<reference evidence="3" key="2">
    <citation type="journal article" date="2022" name="Elife">
        <title>Obligate sexual reproduction of a homothallic fungus closely related to the Cryptococcus pathogenic species complex.</title>
        <authorList>
            <person name="Passer A.R."/>
            <person name="Clancey S.A."/>
            <person name="Shea T."/>
            <person name="David-Palma M."/>
            <person name="Averette A.F."/>
            <person name="Boekhout T."/>
            <person name="Porcel B.M."/>
            <person name="Nowrousian M."/>
            <person name="Cuomo C.A."/>
            <person name="Sun S."/>
            <person name="Heitman J."/>
            <person name="Coelho M.A."/>
        </authorList>
    </citation>
    <scope>NUCLEOTIDE SEQUENCE</scope>
    <source>
        <strain evidence="3">CBS 7841</strain>
    </source>
</reference>
<dbReference type="PROSITE" id="PS51352">
    <property type="entry name" value="THIOREDOXIN_2"/>
    <property type="match status" value="1"/>
</dbReference>
<dbReference type="EMBL" id="CP143784">
    <property type="protein sequence ID" value="WVN85459.1"/>
    <property type="molecule type" value="Genomic_DNA"/>
</dbReference>
<organism evidence="3 4">
    <name type="scientific">Cryptococcus depauperatus CBS 7841</name>
    <dbReference type="NCBI Taxonomy" id="1295531"/>
    <lineage>
        <taxon>Eukaryota</taxon>
        <taxon>Fungi</taxon>
        <taxon>Dikarya</taxon>
        <taxon>Basidiomycota</taxon>
        <taxon>Agaricomycotina</taxon>
        <taxon>Tremellomycetes</taxon>
        <taxon>Tremellales</taxon>
        <taxon>Cryptococcaceae</taxon>
        <taxon>Cryptococcus</taxon>
    </lineage>
</organism>
<dbReference type="VEuPathDB" id="FungiDB:L203_00391"/>
<reference evidence="3" key="3">
    <citation type="submission" date="2024-01" db="EMBL/GenBank/DDBJ databases">
        <authorList>
            <person name="Coelho M.A."/>
            <person name="David-Palma M."/>
            <person name="Shea T."/>
            <person name="Sun S."/>
            <person name="Cuomo C.A."/>
            <person name="Heitman J."/>
        </authorList>
    </citation>
    <scope>NUCLEOTIDE SEQUENCE</scope>
    <source>
        <strain evidence="3">CBS 7841</strain>
    </source>
</reference>
<keyword evidence="2" id="KW-0732">Signal</keyword>
<dbReference type="PRINTS" id="PR00421">
    <property type="entry name" value="THIOREDOXIN"/>
</dbReference>
<dbReference type="OrthoDB" id="427280at2759"/>
<dbReference type="GeneID" id="91084820"/>
<gene>
    <name evidence="3" type="ORF">L203_100605</name>
</gene>
<feature type="signal peptide" evidence="2">
    <location>
        <begin position="1"/>
        <end position="20"/>
    </location>
</feature>
<protein>
    <submittedName>
        <fullName evidence="3">Uncharacterized protein</fullName>
    </submittedName>
</protein>
<name>A0A1E3IX31_9TREE</name>
<dbReference type="AlphaFoldDB" id="A0A1E3IX31"/>
<proteinExistence type="predicted"/>
<feature type="compositionally biased region" description="Basic and acidic residues" evidence="1">
    <location>
        <begin position="293"/>
        <end position="327"/>
    </location>
</feature>
<feature type="region of interest" description="Disordered" evidence="1">
    <location>
        <begin position="257"/>
        <end position="385"/>
    </location>
</feature>
<dbReference type="GO" id="GO:0034976">
    <property type="term" value="P:response to endoplasmic reticulum stress"/>
    <property type="evidence" value="ECO:0007669"/>
    <property type="project" value="TreeGrafter"/>
</dbReference>
<feature type="chain" id="PRO_5043938057" evidence="2">
    <location>
        <begin position="21"/>
        <end position="385"/>
    </location>
</feature>
<keyword evidence="4" id="KW-1185">Reference proteome</keyword>
<evidence type="ECO:0000256" key="1">
    <source>
        <dbReference type="SAM" id="MobiDB-lite"/>
    </source>
</evidence>
<dbReference type="InterPro" id="IPR013766">
    <property type="entry name" value="Thioredoxin_domain"/>
</dbReference>
<dbReference type="PANTHER" id="PTHR45815:SF3">
    <property type="entry name" value="PROTEIN DISULFIDE-ISOMERASE A6"/>
    <property type="match status" value="1"/>
</dbReference>
<accession>A0A1E3IX31</accession>
<feature type="compositionally biased region" description="Basic and acidic residues" evidence="1">
    <location>
        <begin position="373"/>
        <end position="385"/>
    </location>
</feature>
<dbReference type="Proteomes" id="UP000094043">
    <property type="component" value="Chromosome 1"/>
</dbReference>
<evidence type="ECO:0000313" key="4">
    <source>
        <dbReference type="Proteomes" id="UP000094043"/>
    </source>
</evidence>
<dbReference type="RefSeq" id="XP_066066159.1">
    <property type="nucleotide sequence ID" value="XM_066210062.1"/>
</dbReference>
<evidence type="ECO:0000256" key="2">
    <source>
        <dbReference type="SAM" id="SignalP"/>
    </source>
</evidence>
<dbReference type="Gene3D" id="3.40.30.10">
    <property type="entry name" value="Glutaredoxin"/>
    <property type="match status" value="1"/>
</dbReference>
<dbReference type="PANTHER" id="PTHR45815">
    <property type="entry name" value="PROTEIN DISULFIDE-ISOMERASE A6"/>
    <property type="match status" value="1"/>
</dbReference>
<dbReference type="InterPro" id="IPR036249">
    <property type="entry name" value="Thioredoxin-like_sf"/>
</dbReference>
<dbReference type="Pfam" id="PF00085">
    <property type="entry name" value="Thioredoxin"/>
    <property type="match status" value="1"/>
</dbReference>
<dbReference type="KEGG" id="cdep:91084820"/>